<proteinExistence type="predicted"/>
<evidence type="ECO:0000313" key="2">
    <source>
        <dbReference type="Proteomes" id="UP001199916"/>
    </source>
</evidence>
<keyword evidence="2" id="KW-1185">Reference proteome</keyword>
<name>A0ABS8YLP3_9BACL</name>
<dbReference type="InterPro" id="IPR009910">
    <property type="entry name" value="DUF1450"/>
</dbReference>
<dbReference type="EMBL" id="JAJNBZ010000018">
    <property type="protein sequence ID" value="MCE5171490.1"/>
    <property type="molecule type" value="Genomic_DNA"/>
</dbReference>
<evidence type="ECO:0000313" key="1">
    <source>
        <dbReference type="EMBL" id="MCE5171490.1"/>
    </source>
</evidence>
<accession>A0ABS8YLP3</accession>
<organism evidence="1 2">
    <name type="scientific">Paenibacillus profundus</name>
    <dbReference type="NCBI Taxonomy" id="1173085"/>
    <lineage>
        <taxon>Bacteria</taxon>
        <taxon>Bacillati</taxon>
        <taxon>Bacillota</taxon>
        <taxon>Bacilli</taxon>
        <taxon>Bacillales</taxon>
        <taxon>Paenibacillaceae</taxon>
        <taxon>Paenibacillus</taxon>
    </lineage>
</organism>
<gene>
    <name evidence="1" type="ORF">LQV63_19500</name>
</gene>
<sequence length="84" mass="9769">MRPIIEFCVNNMHHGTDSVMKRFEQNPEYDVLEYGCLGHCGECYMFPFAYVNGEIVAAETAEELYNKIMAKIEELQAWEQLDVD</sequence>
<dbReference type="NCBIfam" id="NF010190">
    <property type="entry name" value="PRK13669.1"/>
    <property type="match status" value="1"/>
</dbReference>
<protein>
    <submittedName>
        <fullName evidence="1">YuzB family protein</fullName>
    </submittedName>
</protein>
<reference evidence="1 2" key="1">
    <citation type="submission" date="2021-11" db="EMBL/GenBank/DDBJ databases">
        <title>Draft genome sequence of Paenibacillus profundus YoMME, a new Gram-positive bacteria with exoelectrogenic properties.</title>
        <authorList>
            <person name="Hubenova Y."/>
            <person name="Hubenova E."/>
            <person name="Manasiev Y."/>
            <person name="Peykov S."/>
            <person name="Mitov M."/>
        </authorList>
    </citation>
    <scope>NUCLEOTIDE SEQUENCE [LARGE SCALE GENOMIC DNA]</scope>
    <source>
        <strain evidence="1 2">YoMME</strain>
    </source>
</reference>
<comment type="caution">
    <text evidence="1">The sequence shown here is derived from an EMBL/GenBank/DDBJ whole genome shotgun (WGS) entry which is preliminary data.</text>
</comment>
<dbReference type="RefSeq" id="WP_019423745.1">
    <property type="nucleotide sequence ID" value="NZ_JAJNBZ010000018.1"/>
</dbReference>
<dbReference type="Proteomes" id="UP001199916">
    <property type="component" value="Unassembled WGS sequence"/>
</dbReference>
<dbReference type="Pfam" id="PF07293">
    <property type="entry name" value="DUF1450"/>
    <property type="match status" value="1"/>
</dbReference>